<keyword evidence="3" id="KW-1185">Reference proteome</keyword>
<sequence>MIRQAVPADFPRLREVEVLAGAAFRDVGMAWVAEDEPPSAEVLGRFAAAGRAWVCEVARAGGHDTAGVGGQGTAVVGGRGTAAAGGQGTVGAYLLAERVDGRVHVAQVSVDPAYRGMRLGAALIDHVDDGGGITLTTFADVPWNAPHYRRLGFRVVEATGGLALVVRREAALGLDPATRVCMIRP</sequence>
<dbReference type="Gene3D" id="3.40.630.30">
    <property type="match status" value="1"/>
</dbReference>
<comment type="caution">
    <text evidence="2">The sequence shown here is derived from an EMBL/GenBank/DDBJ whole genome shotgun (WGS) entry which is preliminary data.</text>
</comment>
<dbReference type="Pfam" id="PF13508">
    <property type="entry name" value="Acetyltransf_7"/>
    <property type="match status" value="1"/>
</dbReference>
<dbReference type="Proteomes" id="UP000186040">
    <property type="component" value="Unassembled WGS sequence"/>
</dbReference>
<dbReference type="AlphaFoldDB" id="A0A1Q9LGR7"/>
<feature type="domain" description="N-acetyltransferase" evidence="1">
    <location>
        <begin position="1"/>
        <end position="185"/>
    </location>
</feature>
<proteinExistence type="predicted"/>
<dbReference type="InterPro" id="IPR016181">
    <property type="entry name" value="Acyl_CoA_acyltransferase"/>
</dbReference>
<reference evidence="2 3" key="1">
    <citation type="submission" date="2016-10" db="EMBL/GenBank/DDBJ databases">
        <title>The Draft Genome Sequence of Actinokineospora bangkokensis 44EHWT reveals the biosynthetic pathway of antifungal compounds Thailandins with unusual extender unit butylmalonyl-CoA.</title>
        <authorList>
            <person name="Greule A."/>
            <person name="Intra B."/>
            <person name="Flemming S."/>
            <person name="Rommel M.G."/>
            <person name="Panbangred W."/>
            <person name="Bechthold A."/>
        </authorList>
    </citation>
    <scope>NUCLEOTIDE SEQUENCE [LARGE SCALE GENOMIC DNA]</scope>
    <source>
        <strain evidence="2 3">44EHW</strain>
    </source>
</reference>
<dbReference type="SUPFAM" id="SSF55729">
    <property type="entry name" value="Acyl-CoA N-acyltransferases (Nat)"/>
    <property type="match status" value="1"/>
</dbReference>
<evidence type="ECO:0000313" key="2">
    <source>
        <dbReference type="EMBL" id="OLR91139.1"/>
    </source>
</evidence>
<name>A0A1Q9LGR7_9PSEU</name>
<dbReference type="PROSITE" id="PS51186">
    <property type="entry name" value="GNAT"/>
    <property type="match status" value="1"/>
</dbReference>
<evidence type="ECO:0000313" key="3">
    <source>
        <dbReference type="Proteomes" id="UP000186040"/>
    </source>
</evidence>
<dbReference type="EMBL" id="MKQR01000026">
    <property type="protein sequence ID" value="OLR91139.1"/>
    <property type="molecule type" value="Genomic_DNA"/>
</dbReference>
<gene>
    <name evidence="2" type="ORF">BJP25_28585</name>
</gene>
<dbReference type="GO" id="GO:0016747">
    <property type="term" value="F:acyltransferase activity, transferring groups other than amino-acyl groups"/>
    <property type="evidence" value="ECO:0007669"/>
    <property type="project" value="InterPro"/>
</dbReference>
<organism evidence="2 3">
    <name type="scientific">Actinokineospora bangkokensis</name>
    <dbReference type="NCBI Taxonomy" id="1193682"/>
    <lineage>
        <taxon>Bacteria</taxon>
        <taxon>Bacillati</taxon>
        <taxon>Actinomycetota</taxon>
        <taxon>Actinomycetes</taxon>
        <taxon>Pseudonocardiales</taxon>
        <taxon>Pseudonocardiaceae</taxon>
        <taxon>Actinokineospora</taxon>
    </lineage>
</organism>
<accession>A0A1Q9LGR7</accession>
<dbReference type="InterPro" id="IPR000182">
    <property type="entry name" value="GNAT_dom"/>
</dbReference>
<protein>
    <recommendedName>
        <fullName evidence="1">N-acetyltransferase domain-containing protein</fullName>
    </recommendedName>
</protein>
<dbReference type="STRING" id="1193682.BJP25_28585"/>
<evidence type="ECO:0000259" key="1">
    <source>
        <dbReference type="PROSITE" id="PS51186"/>
    </source>
</evidence>